<evidence type="ECO:0000313" key="2">
    <source>
        <dbReference type="EMBL" id="KAK5921531.1"/>
    </source>
</evidence>
<reference evidence="2 3" key="1">
    <citation type="journal article" date="2023" name="Mol. Biol. Evol.">
        <title>Genomics of Secondarily Temperate Adaptation in the Only Non-Antarctic Icefish.</title>
        <authorList>
            <person name="Rivera-Colon A.G."/>
            <person name="Rayamajhi N."/>
            <person name="Minhas B.F."/>
            <person name="Madrigal G."/>
            <person name="Bilyk K.T."/>
            <person name="Yoon V."/>
            <person name="Hune M."/>
            <person name="Gregory S."/>
            <person name="Cheng C.H.C."/>
            <person name="Catchen J.M."/>
        </authorList>
    </citation>
    <scope>NUCLEOTIDE SEQUENCE [LARGE SCALE GENOMIC DNA]</scope>
    <source>
        <tissue evidence="2">White muscle</tissue>
    </source>
</reference>
<dbReference type="EMBL" id="JAURVH010001522">
    <property type="protein sequence ID" value="KAK5921531.1"/>
    <property type="molecule type" value="Genomic_DNA"/>
</dbReference>
<evidence type="ECO:0000256" key="1">
    <source>
        <dbReference type="SAM" id="MobiDB-lite"/>
    </source>
</evidence>
<dbReference type="Proteomes" id="UP001331515">
    <property type="component" value="Unassembled WGS sequence"/>
</dbReference>
<organism evidence="2 3">
    <name type="scientific">Champsocephalus gunnari</name>
    <name type="common">Mackerel icefish</name>
    <dbReference type="NCBI Taxonomy" id="52237"/>
    <lineage>
        <taxon>Eukaryota</taxon>
        <taxon>Metazoa</taxon>
        <taxon>Chordata</taxon>
        <taxon>Craniata</taxon>
        <taxon>Vertebrata</taxon>
        <taxon>Euteleostomi</taxon>
        <taxon>Actinopterygii</taxon>
        <taxon>Neopterygii</taxon>
        <taxon>Teleostei</taxon>
        <taxon>Neoteleostei</taxon>
        <taxon>Acanthomorphata</taxon>
        <taxon>Eupercaria</taxon>
        <taxon>Perciformes</taxon>
        <taxon>Notothenioidei</taxon>
        <taxon>Channichthyidae</taxon>
        <taxon>Champsocephalus</taxon>
    </lineage>
</organism>
<accession>A0AAN8HMN6</accession>
<protein>
    <submittedName>
        <fullName evidence="2">Uncharacterized protein</fullName>
    </submittedName>
</protein>
<keyword evidence="3" id="KW-1185">Reference proteome</keyword>
<dbReference type="AlphaFoldDB" id="A0AAN8HMN6"/>
<feature type="compositionally biased region" description="Basic and acidic residues" evidence="1">
    <location>
        <begin position="7"/>
        <end position="43"/>
    </location>
</feature>
<name>A0AAN8HMN6_CHAGU</name>
<proteinExistence type="predicted"/>
<sequence>MYHKRGRIDERSEPRDEGGHERGQDQKRKRETREDLGGEKEDVTAQEVEARSPGGGIGPEDIPYGSRN</sequence>
<gene>
    <name evidence="2" type="ORF">CgunFtcFv8_018889</name>
</gene>
<feature type="region of interest" description="Disordered" evidence="1">
    <location>
        <begin position="1"/>
        <end position="68"/>
    </location>
</feature>
<comment type="caution">
    <text evidence="2">The sequence shown here is derived from an EMBL/GenBank/DDBJ whole genome shotgun (WGS) entry which is preliminary data.</text>
</comment>
<evidence type="ECO:0000313" key="3">
    <source>
        <dbReference type="Proteomes" id="UP001331515"/>
    </source>
</evidence>